<feature type="transmembrane region" description="Helical" evidence="19">
    <location>
        <begin position="61"/>
        <end position="80"/>
    </location>
</feature>
<dbReference type="NCBIfam" id="TIGR01494">
    <property type="entry name" value="ATPase_P-type"/>
    <property type="match status" value="2"/>
</dbReference>
<dbReference type="SUPFAM" id="SSF56784">
    <property type="entry name" value="HAD-like"/>
    <property type="match status" value="1"/>
</dbReference>
<evidence type="ECO:0000313" key="21">
    <source>
        <dbReference type="EMBL" id="QDL37321.1"/>
    </source>
</evidence>
<comment type="catalytic activity">
    <reaction evidence="17">
        <text>Mg(2+)(out) + ATP + H2O = Mg(2+)(in) + ADP + phosphate + H(+)</text>
        <dbReference type="Rhea" id="RHEA:10260"/>
        <dbReference type="ChEBI" id="CHEBI:15377"/>
        <dbReference type="ChEBI" id="CHEBI:15378"/>
        <dbReference type="ChEBI" id="CHEBI:18420"/>
        <dbReference type="ChEBI" id="CHEBI:30616"/>
        <dbReference type="ChEBI" id="CHEBI:43474"/>
        <dbReference type="ChEBI" id="CHEBI:456216"/>
        <dbReference type="EC" id="7.2.2.14"/>
    </reaction>
</comment>
<evidence type="ECO:0000259" key="20">
    <source>
        <dbReference type="SMART" id="SM00831"/>
    </source>
</evidence>
<dbReference type="AlphaFoldDB" id="A0A515DA87"/>
<organism evidence="21 22">
    <name type="scientific">Rhodoferax sediminis</name>
    <dbReference type="NCBI Taxonomy" id="2509614"/>
    <lineage>
        <taxon>Bacteria</taxon>
        <taxon>Pseudomonadati</taxon>
        <taxon>Pseudomonadota</taxon>
        <taxon>Betaproteobacteria</taxon>
        <taxon>Burkholderiales</taxon>
        <taxon>Comamonadaceae</taxon>
        <taxon>Rhodoferax</taxon>
    </lineage>
</organism>
<dbReference type="GO" id="GO:0005886">
    <property type="term" value="C:plasma membrane"/>
    <property type="evidence" value="ECO:0007669"/>
    <property type="project" value="UniProtKB-SubCell"/>
</dbReference>
<keyword evidence="7" id="KW-0997">Cell inner membrane</keyword>
<evidence type="ECO:0000256" key="2">
    <source>
        <dbReference type="ARBA" id="ARBA00004429"/>
    </source>
</evidence>
<dbReference type="OrthoDB" id="9814270at2"/>
<keyword evidence="15 19" id="KW-0472">Membrane</keyword>
<sequence>MRTARLISTPPAPAGPAQPWWLEAAPTGSGGLSQAEAQQALARFGPNSFESRKRQALLLQFLARFRNPLVLILLAASAVSALTGDLTNFTIILLIVLLSVALDFVQEHRANLAAQKLRESVALRASVLRDTHTQEVPVDELVPGDLVLLSAGDRVPADGRLLEARDFFVNQGLLTGESYPVEKRPGLLEPGATELQQALNAAFMGSTVVSGSARMQVMATGGATALGEVAHSIQAEPPPTAFEIGMHRFGMLLMRITLLLVLFVMLVNLVLHRPLLDSFLFAIALAVGLTPELLPMVVSVTLSRGAMRMAKRRVIVKRLASIQNLGAMDVLCTDKTGTLTEAKISLARCVDVDGRDTPHVLMLAYLNSVFESGLRSPLDEAILARPVDISAWQKMDEVPFDFERRRVSVLVDRGDARWLVVKGAPEDVLALCDRCEQDEGRSMVPLDTAAREGLRERCHGLEREGLRVLGVAWREVSADHLHADVRDESDLVFAGFAAFIDPPKAGAGAALAALAKSGVAVKIVSGDSELVTQHLCTLLKLPVKGVLTGQEIAHMDEAALRARVGHTTLFCRVNPAQKNRIVLALKARGYVVGYLGDGINDAPPLRSADVGLTVDSAVDVAREVADMVMLDHDLAVLHEGVLEGRRTFGNVMKYIMMGTSSNFGNMLSMAGASVFLPFLPMLPTQILLNNVLYDLSEAAIPLDRVDASDLRRPRTLDMGFIQRYMWLFGLISSAFDALTFWILLRVLHADEALFHTGWFIESLVTQVLVIFVIRTRGRPWASRPSAVLTAASVAVVALALLLPFTPLGPLFHFESPPAIFFAWLTGMVLAYLVLVEGAKRFFYARMTTHKSSRRA</sequence>
<feature type="transmembrane region" description="Helical" evidence="19">
    <location>
        <begin position="278"/>
        <end position="303"/>
    </location>
</feature>
<keyword evidence="22" id="KW-1185">Reference proteome</keyword>
<protein>
    <recommendedName>
        <fullName evidence="5">Magnesium-transporting ATPase, P-type 1</fullName>
        <ecNumber evidence="4">7.2.2.14</ecNumber>
    </recommendedName>
    <alternativeName>
        <fullName evidence="16">Mg(2+) transport ATPase, P-type 1</fullName>
    </alternativeName>
</protein>
<evidence type="ECO:0000256" key="18">
    <source>
        <dbReference type="SAM" id="MobiDB-lite"/>
    </source>
</evidence>
<dbReference type="GO" id="GO:0016887">
    <property type="term" value="F:ATP hydrolysis activity"/>
    <property type="evidence" value="ECO:0007669"/>
    <property type="project" value="InterPro"/>
</dbReference>
<feature type="transmembrane region" description="Helical" evidence="19">
    <location>
        <begin position="724"/>
        <end position="744"/>
    </location>
</feature>
<keyword evidence="13" id="KW-1278">Translocase</keyword>
<dbReference type="EC" id="7.2.2.14" evidence="4"/>
<evidence type="ECO:0000256" key="11">
    <source>
        <dbReference type="ARBA" id="ARBA00022840"/>
    </source>
</evidence>
<dbReference type="Pfam" id="PF00690">
    <property type="entry name" value="Cation_ATPase_N"/>
    <property type="match status" value="1"/>
</dbReference>
<feature type="transmembrane region" description="Helical" evidence="19">
    <location>
        <begin position="756"/>
        <end position="773"/>
    </location>
</feature>
<evidence type="ECO:0000256" key="5">
    <source>
        <dbReference type="ARBA" id="ARBA00013555"/>
    </source>
</evidence>
<dbReference type="EMBL" id="CP035503">
    <property type="protein sequence ID" value="QDL37321.1"/>
    <property type="molecule type" value="Genomic_DNA"/>
</dbReference>
<keyword evidence="6" id="KW-1003">Cell membrane</keyword>
<evidence type="ECO:0000256" key="9">
    <source>
        <dbReference type="ARBA" id="ARBA00022692"/>
    </source>
</evidence>
<evidence type="ECO:0000256" key="15">
    <source>
        <dbReference type="ARBA" id="ARBA00023136"/>
    </source>
</evidence>
<dbReference type="PROSITE" id="PS00154">
    <property type="entry name" value="ATPASE_E1_E2"/>
    <property type="match status" value="1"/>
</dbReference>
<dbReference type="PRINTS" id="PR01836">
    <property type="entry name" value="MGATPASE"/>
</dbReference>
<evidence type="ECO:0000256" key="3">
    <source>
        <dbReference type="ARBA" id="ARBA00008746"/>
    </source>
</evidence>
<dbReference type="Gene3D" id="1.20.1110.10">
    <property type="entry name" value="Calcium-transporting ATPase, transmembrane domain"/>
    <property type="match status" value="1"/>
</dbReference>
<proteinExistence type="inferred from homology"/>
<feature type="domain" description="Cation-transporting P-type ATPase N-terminal" evidence="20">
    <location>
        <begin position="19"/>
        <end position="85"/>
    </location>
</feature>
<dbReference type="KEGG" id="rhf:EUB48_08560"/>
<evidence type="ECO:0000256" key="19">
    <source>
        <dbReference type="SAM" id="Phobius"/>
    </source>
</evidence>
<dbReference type="Proteomes" id="UP000316798">
    <property type="component" value="Chromosome"/>
</dbReference>
<dbReference type="InterPro" id="IPR023299">
    <property type="entry name" value="ATPase_P-typ_cyto_dom_N"/>
</dbReference>
<keyword evidence="9 19" id="KW-0812">Transmembrane</keyword>
<evidence type="ECO:0000256" key="13">
    <source>
        <dbReference type="ARBA" id="ARBA00022967"/>
    </source>
</evidence>
<evidence type="ECO:0000256" key="6">
    <source>
        <dbReference type="ARBA" id="ARBA00022475"/>
    </source>
</evidence>
<comment type="function">
    <text evidence="1">Mediates magnesium influx to the cytosol.</text>
</comment>
<feature type="transmembrane region" description="Helical" evidence="19">
    <location>
        <begin position="785"/>
        <end position="805"/>
    </location>
</feature>
<keyword evidence="14 19" id="KW-1133">Transmembrane helix</keyword>
<keyword evidence="11" id="KW-0067">ATP-binding</keyword>
<reference evidence="21 22" key="1">
    <citation type="submission" date="2019-01" db="EMBL/GenBank/DDBJ databases">
        <title>Genomic insights into a novel species Rhodoferax sp.</title>
        <authorList>
            <person name="Jin L."/>
        </authorList>
    </citation>
    <scope>NUCLEOTIDE SEQUENCE [LARGE SCALE GENOMIC DNA]</scope>
    <source>
        <strain evidence="21 22">CHu59-6-5</strain>
    </source>
</reference>
<evidence type="ECO:0000256" key="16">
    <source>
        <dbReference type="ARBA" id="ARBA00029806"/>
    </source>
</evidence>
<dbReference type="InterPro" id="IPR006415">
    <property type="entry name" value="P-type_ATPase_IIIB"/>
</dbReference>
<dbReference type="Pfam" id="PF00689">
    <property type="entry name" value="Cation_ATPase_C"/>
    <property type="match status" value="1"/>
</dbReference>
<dbReference type="InterPro" id="IPR004014">
    <property type="entry name" value="ATPase_P-typ_cation-transptr_N"/>
</dbReference>
<evidence type="ECO:0000256" key="1">
    <source>
        <dbReference type="ARBA" id="ARBA00003954"/>
    </source>
</evidence>
<evidence type="ECO:0000256" key="7">
    <source>
        <dbReference type="ARBA" id="ARBA00022519"/>
    </source>
</evidence>
<dbReference type="SFLD" id="SFLDS00003">
    <property type="entry name" value="Haloacid_Dehalogenase"/>
    <property type="match status" value="1"/>
</dbReference>
<dbReference type="SMART" id="SM00831">
    <property type="entry name" value="Cation_ATPase_N"/>
    <property type="match status" value="1"/>
</dbReference>
<gene>
    <name evidence="21" type="primary">mgtA</name>
    <name evidence="21" type="ORF">EUB48_08560</name>
</gene>
<accession>A0A515DA87</accession>
<dbReference type="Gene3D" id="3.40.50.1000">
    <property type="entry name" value="HAD superfamily/HAD-like"/>
    <property type="match status" value="1"/>
</dbReference>
<evidence type="ECO:0000256" key="12">
    <source>
        <dbReference type="ARBA" id="ARBA00022842"/>
    </source>
</evidence>
<dbReference type="PANTHER" id="PTHR42861">
    <property type="entry name" value="CALCIUM-TRANSPORTING ATPASE"/>
    <property type="match status" value="1"/>
</dbReference>
<comment type="subcellular location">
    <subcellularLocation>
        <location evidence="2">Cell inner membrane</location>
        <topology evidence="2">Multi-pass membrane protein</topology>
    </subcellularLocation>
</comment>
<dbReference type="Gene3D" id="3.40.1110.10">
    <property type="entry name" value="Calcium-transporting ATPase, cytoplasmic domain N"/>
    <property type="match status" value="1"/>
</dbReference>
<keyword evidence="8" id="KW-0597">Phosphoprotein</keyword>
<dbReference type="GO" id="GO:0005524">
    <property type="term" value="F:ATP binding"/>
    <property type="evidence" value="ECO:0007669"/>
    <property type="project" value="UniProtKB-KW"/>
</dbReference>
<dbReference type="InterPro" id="IPR006068">
    <property type="entry name" value="ATPase_P-typ_cation-transptr_C"/>
</dbReference>
<feature type="transmembrane region" description="Helical" evidence="19">
    <location>
        <begin position="86"/>
        <end position="105"/>
    </location>
</feature>
<comment type="similarity">
    <text evidence="3">Belongs to the cation transport ATPase (P-type) (TC 3.A.3) family. Type IIIB subfamily.</text>
</comment>
<evidence type="ECO:0000256" key="10">
    <source>
        <dbReference type="ARBA" id="ARBA00022741"/>
    </source>
</evidence>
<dbReference type="InterPro" id="IPR008250">
    <property type="entry name" value="ATPase_P-typ_transduc_dom_A_sf"/>
</dbReference>
<evidence type="ECO:0000313" key="22">
    <source>
        <dbReference type="Proteomes" id="UP000316798"/>
    </source>
</evidence>
<dbReference type="RefSeq" id="WP_142818490.1">
    <property type="nucleotide sequence ID" value="NZ_CP035503.1"/>
</dbReference>
<evidence type="ECO:0000256" key="8">
    <source>
        <dbReference type="ARBA" id="ARBA00022553"/>
    </source>
</evidence>
<feature type="region of interest" description="Disordered" evidence="18">
    <location>
        <begin position="1"/>
        <end position="20"/>
    </location>
</feature>
<dbReference type="InterPro" id="IPR001757">
    <property type="entry name" value="P_typ_ATPase"/>
</dbReference>
<dbReference type="GO" id="GO:0015444">
    <property type="term" value="F:P-type magnesium transporter activity"/>
    <property type="evidence" value="ECO:0007669"/>
    <property type="project" value="UniProtKB-EC"/>
</dbReference>
<dbReference type="SFLD" id="SFLDF00027">
    <property type="entry name" value="p-type_atpase"/>
    <property type="match status" value="1"/>
</dbReference>
<evidence type="ECO:0000256" key="4">
    <source>
        <dbReference type="ARBA" id="ARBA00012786"/>
    </source>
</evidence>
<dbReference type="SUPFAM" id="SSF81653">
    <property type="entry name" value="Calcium ATPase, transduction domain A"/>
    <property type="match status" value="1"/>
</dbReference>
<name>A0A515DA87_9BURK</name>
<feature type="transmembrane region" description="Helical" evidence="19">
    <location>
        <begin position="817"/>
        <end position="835"/>
    </location>
</feature>
<dbReference type="SUPFAM" id="SSF81665">
    <property type="entry name" value="Calcium ATPase, transmembrane domain M"/>
    <property type="match status" value="1"/>
</dbReference>
<dbReference type="InterPro" id="IPR023298">
    <property type="entry name" value="ATPase_P-typ_TM_dom_sf"/>
</dbReference>
<evidence type="ECO:0000256" key="17">
    <source>
        <dbReference type="ARBA" id="ARBA00047295"/>
    </source>
</evidence>
<keyword evidence="12" id="KW-0460">Magnesium</keyword>
<dbReference type="InterPro" id="IPR018303">
    <property type="entry name" value="ATPase_P-typ_P_site"/>
</dbReference>
<dbReference type="Pfam" id="PF13246">
    <property type="entry name" value="Cation_ATPase"/>
    <property type="match status" value="1"/>
</dbReference>
<keyword evidence="10" id="KW-0547">Nucleotide-binding</keyword>
<dbReference type="NCBIfam" id="TIGR01524">
    <property type="entry name" value="ATPase-IIIB_Mg"/>
    <property type="match status" value="1"/>
</dbReference>
<dbReference type="SFLD" id="SFLDG00002">
    <property type="entry name" value="C1.7:_P-type_atpase_like"/>
    <property type="match status" value="1"/>
</dbReference>
<dbReference type="InterPro" id="IPR044492">
    <property type="entry name" value="P_typ_ATPase_HD_dom"/>
</dbReference>
<dbReference type="Gene3D" id="2.70.150.10">
    <property type="entry name" value="Calcium-transporting ATPase, cytoplasmic transduction domain A"/>
    <property type="match status" value="1"/>
</dbReference>
<feature type="transmembrane region" description="Helical" evidence="19">
    <location>
        <begin position="252"/>
        <end position="272"/>
    </location>
</feature>
<dbReference type="InterPro" id="IPR036412">
    <property type="entry name" value="HAD-like_sf"/>
</dbReference>
<dbReference type="InterPro" id="IPR059000">
    <property type="entry name" value="ATPase_P-type_domA"/>
</dbReference>
<evidence type="ECO:0000256" key="14">
    <source>
        <dbReference type="ARBA" id="ARBA00022989"/>
    </source>
</evidence>
<dbReference type="InterPro" id="IPR023214">
    <property type="entry name" value="HAD_sf"/>
</dbReference>
<dbReference type="Pfam" id="PF00122">
    <property type="entry name" value="E1-E2_ATPase"/>
    <property type="match status" value="1"/>
</dbReference>